<feature type="region of interest" description="Disordered" evidence="2">
    <location>
        <begin position="235"/>
        <end position="275"/>
    </location>
</feature>
<evidence type="ECO:0000256" key="2">
    <source>
        <dbReference type="SAM" id="MobiDB-lite"/>
    </source>
</evidence>
<dbReference type="STRING" id="101127.A0A1X2GH18"/>
<feature type="compositionally biased region" description="Low complexity" evidence="2">
    <location>
        <begin position="260"/>
        <end position="275"/>
    </location>
</feature>
<dbReference type="EMBL" id="MCGT01000015">
    <property type="protein sequence ID" value="ORX53618.1"/>
    <property type="molecule type" value="Genomic_DNA"/>
</dbReference>
<feature type="compositionally biased region" description="Pro residues" evidence="2">
    <location>
        <begin position="308"/>
        <end position="324"/>
    </location>
</feature>
<dbReference type="OrthoDB" id="2290922at2759"/>
<feature type="region of interest" description="Disordered" evidence="2">
    <location>
        <begin position="1"/>
        <end position="46"/>
    </location>
</feature>
<protein>
    <submittedName>
        <fullName evidence="3">Uncharacterized protein</fullName>
    </submittedName>
</protein>
<dbReference type="AlphaFoldDB" id="A0A1X2GH18"/>
<evidence type="ECO:0000313" key="4">
    <source>
        <dbReference type="Proteomes" id="UP000242146"/>
    </source>
</evidence>
<sequence length="376" mass="43027">MSIQDRIAALNQQSQQQDQQKMTRTSSAGSTRSTISISPPRLPPVTSSVKINVASMRNRFDTVAADQLQKQLDSVTKERNLLKQRLDDLECLSAPFFFPSDDPFEGQPENDYDDLITSYNLQLCQKRMGPQNQIDQLTDQLSACEMGTQWVVTKFVRDLEQERLHTKTLKTIVNDQQTLIHTLEDTLKLKPEHQRSSFYEQQFYLLSAQLDLQRLELDDQQEQLTVVSQERDQLAARLHPEQSTPSPPSQLVPLMTPPLSSSHPRSSSSSSDSSVQSYHSWDSFDDVKASCFSRSSFTSGGDLLARPCTPPQSPPPKDPLPQPPFSLSHKSSMSDMHTIHHHHHYYHRPDEKQGYEKKHSLKRQPSFWKTFRQRLA</sequence>
<comment type="caution">
    <text evidence="3">The sequence shown here is derived from an EMBL/GenBank/DDBJ whole genome shotgun (WGS) entry which is preliminary data.</text>
</comment>
<dbReference type="Proteomes" id="UP000242146">
    <property type="component" value="Unassembled WGS sequence"/>
</dbReference>
<gene>
    <name evidence="3" type="ORF">DM01DRAFT_1390697</name>
</gene>
<evidence type="ECO:0000313" key="3">
    <source>
        <dbReference type="EMBL" id="ORX53618.1"/>
    </source>
</evidence>
<name>A0A1X2GH18_9FUNG</name>
<proteinExistence type="predicted"/>
<feature type="region of interest" description="Disordered" evidence="2">
    <location>
        <begin position="302"/>
        <end position="363"/>
    </location>
</feature>
<accession>A0A1X2GH18</accession>
<keyword evidence="1" id="KW-0175">Coiled coil</keyword>
<feature type="compositionally biased region" description="Low complexity" evidence="2">
    <location>
        <begin position="12"/>
        <end position="38"/>
    </location>
</feature>
<feature type="coiled-coil region" evidence="1">
    <location>
        <begin position="65"/>
        <end position="92"/>
    </location>
</feature>
<feature type="compositionally biased region" description="Basic and acidic residues" evidence="2">
    <location>
        <begin position="347"/>
        <end position="358"/>
    </location>
</feature>
<keyword evidence="4" id="KW-1185">Reference proteome</keyword>
<organism evidence="3 4">
    <name type="scientific">Hesseltinella vesiculosa</name>
    <dbReference type="NCBI Taxonomy" id="101127"/>
    <lineage>
        <taxon>Eukaryota</taxon>
        <taxon>Fungi</taxon>
        <taxon>Fungi incertae sedis</taxon>
        <taxon>Mucoromycota</taxon>
        <taxon>Mucoromycotina</taxon>
        <taxon>Mucoromycetes</taxon>
        <taxon>Mucorales</taxon>
        <taxon>Cunninghamellaceae</taxon>
        <taxon>Hesseltinella</taxon>
    </lineage>
</organism>
<reference evidence="3 4" key="1">
    <citation type="submission" date="2016-07" db="EMBL/GenBank/DDBJ databases">
        <title>Pervasive Adenine N6-methylation of Active Genes in Fungi.</title>
        <authorList>
            <consortium name="DOE Joint Genome Institute"/>
            <person name="Mondo S.J."/>
            <person name="Dannebaum R.O."/>
            <person name="Kuo R.C."/>
            <person name="Labutti K."/>
            <person name="Haridas S."/>
            <person name="Kuo A."/>
            <person name="Salamov A."/>
            <person name="Ahrendt S.R."/>
            <person name="Lipzen A."/>
            <person name="Sullivan W."/>
            <person name="Andreopoulos W.B."/>
            <person name="Clum A."/>
            <person name="Lindquist E."/>
            <person name="Daum C."/>
            <person name="Ramamoorthy G.K."/>
            <person name="Gryganskyi A."/>
            <person name="Culley D."/>
            <person name="Magnuson J.K."/>
            <person name="James T.Y."/>
            <person name="O'Malley M.A."/>
            <person name="Stajich J.E."/>
            <person name="Spatafora J.W."/>
            <person name="Visel A."/>
            <person name="Grigoriev I.V."/>
        </authorList>
    </citation>
    <scope>NUCLEOTIDE SEQUENCE [LARGE SCALE GENOMIC DNA]</scope>
    <source>
        <strain evidence="3 4">NRRL 3301</strain>
    </source>
</reference>
<evidence type="ECO:0000256" key="1">
    <source>
        <dbReference type="SAM" id="Coils"/>
    </source>
</evidence>